<feature type="binding site" evidence="9">
    <location>
        <position position="345"/>
    </location>
    <ligand>
        <name>Zn(2+)</name>
        <dbReference type="ChEBI" id="CHEBI:29105"/>
        <note>catalytic</note>
    </ligand>
</feature>
<evidence type="ECO:0000256" key="7">
    <source>
        <dbReference type="ARBA" id="ARBA00039717"/>
    </source>
</evidence>
<dbReference type="Gene3D" id="3.90.132.10">
    <property type="entry name" value="Leishmanolysin , domain 2"/>
    <property type="match status" value="1"/>
</dbReference>
<evidence type="ECO:0000256" key="3">
    <source>
        <dbReference type="ARBA" id="ARBA00022723"/>
    </source>
</evidence>
<reference evidence="11 12" key="1">
    <citation type="submission" date="2020-04" db="EMBL/GenBank/DDBJ databases">
        <authorList>
            <person name="Laetsch R D."/>
            <person name="Stevens L."/>
            <person name="Kumar S."/>
            <person name="Blaxter L. M."/>
        </authorList>
    </citation>
    <scope>NUCLEOTIDE SEQUENCE [LARGE SCALE GENOMIC DNA]</scope>
</reference>
<evidence type="ECO:0000256" key="2">
    <source>
        <dbReference type="ARBA" id="ARBA00022670"/>
    </source>
</evidence>
<evidence type="ECO:0000313" key="12">
    <source>
        <dbReference type="Proteomes" id="UP000494206"/>
    </source>
</evidence>
<evidence type="ECO:0000256" key="1">
    <source>
        <dbReference type="ARBA" id="ARBA00005860"/>
    </source>
</evidence>
<keyword evidence="6 9" id="KW-0482">Metalloprotease</keyword>
<gene>
    <name evidence="11" type="ORF">CBOVIS_LOCUS5687</name>
</gene>
<keyword evidence="2 10" id="KW-0645">Protease</keyword>
<comment type="cofactor">
    <cofactor evidence="9 10">
        <name>Zn(2+)</name>
        <dbReference type="ChEBI" id="CHEBI:29105"/>
    </cofactor>
    <text evidence="9 10">Binds 1 zinc ion per subunit.</text>
</comment>
<dbReference type="GO" id="GO:0004222">
    <property type="term" value="F:metalloendopeptidase activity"/>
    <property type="evidence" value="ECO:0007669"/>
    <property type="project" value="UniProtKB-UniRule"/>
</dbReference>
<keyword evidence="10" id="KW-0732">Signal</keyword>
<protein>
    <recommendedName>
        <fullName evidence="7 10">Leishmanolysin-like peptidase</fullName>
        <ecNumber evidence="10">3.4.24.-</ecNumber>
    </recommendedName>
</protein>
<dbReference type="Gene3D" id="2.10.55.10">
    <property type="entry name" value="Leishmanolysin domain 3"/>
    <property type="match status" value="1"/>
</dbReference>
<dbReference type="GO" id="GO:0046872">
    <property type="term" value="F:metal ion binding"/>
    <property type="evidence" value="ECO:0007669"/>
    <property type="project" value="UniProtKB-KW"/>
</dbReference>
<keyword evidence="5 9" id="KW-0862">Zinc</keyword>
<dbReference type="GO" id="GO:0007155">
    <property type="term" value="P:cell adhesion"/>
    <property type="evidence" value="ECO:0007669"/>
    <property type="project" value="InterPro"/>
</dbReference>
<evidence type="ECO:0000256" key="10">
    <source>
        <dbReference type="RuleBase" id="RU366077"/>
    </source>
</evidence>
<dbReference type="PANTHER" id="PTHR10942:SF0">
    <property type="entry name" value="LEISHMANOLYSIN-LIKE PEPTIDASE"/>
    <property type="match status" value="1"/>
</dbReference>
<evidence type="ECO:0000256" key="6">
    <source>
        <dbReference type="ARBA" id="ARBA00023049"/>
    </source>
</evidence>
<comment type="caution">
    <text evidence="11">The sequence shown here is derived from an EMBL/GenBank/DDBJ whole genome shotgun (WGS) entry which is preliminary data.</text>
</comment>
<feature type="binding site" evidence="9">
    <location>
        <position position="242"/>
    </location>
    <ligand>
        <name>Zn(2+)</name>
        <dbReference type="ChEBI" id="CHEBI:29105"/>
        <note>catalytic</note>
    </ligand>
</feature>
<dbReference type="EMBL" id="CADEPM010000003">
    <property type="protein sequence ID" value="CAB3403181.1"/>
    <property type="molecule type" value="Genomic_DNA"/>
</dbReference>
<evidence type="ECO:0000256" key="9">
    <source>
        <dbReference type="PIRSR" id="PIRSR601577-2"/>
    </source>
</evidence>
<dbReference type="GO" id="GO:0005737">
    <property type="term" value="C:cytoplasm"/>
    <property type="evidence" value="ECO:0007669"/>
    <property type="project" value="TreeGrafter"/>
</dbReference>
<feature type="signal peptide" evidence="10">
    <location>
        <begin position="1"/>
        <end position="21"/>
    </location>
</feature>
<dbReference type="EC" id="3.4.24.-" evidence="10"/>
<dbReference type="SUPFAM" id="SSF55486">
    <property type="entry name" value="Metalloproteases ('zincins'), catalytic domain"/>
    <property type="match status" value="1"/>
</dbReference>
<feature type="binding site" evidence="9">
    <location>
        <position position="238"/>
    </location>
    <ligand>
        <name>Zn(2+)</name>
        <dbReference type="ChEBI" id="CHEBI:29105"/>
        <note>catalytic</note>
    </ligand>
</feature>
<dbReference type="Gene3D" id="3.10.170.20">
    <property type="match status" value="1"/>
</dbReference>
<sequence>MKPRLAIFCAVLIQYSLFVHSLPCSYQTPRVEDVLLEVPTSEPGHEYRQKRDLPKKEVFAPLRIHLHYDESVKNLSEDKQYFVNTSLLPDAAGYWEKVLRVRPMRTPIRLRRKCVSSFYYFKQGMRNVACDKACREKTTCGEAIIPRQHLLDCLACTTSDDCVSTGDVGEGINEADFVLYVTAIETKRCDGPETLAYAAHCQQEADFDRPIAGHVNLCPYALSTHQHDQEILISTVKHEILHALGFSVGLYAFFREKDGTPRTKRNRYGKPTSLNKQKGYYDWDSNTITTILREDWWTGTGRIIHPIHMMVTPRVREEARRHFGCDKLEGAELENQGGDGTIMTHWEKRVFENEAMTGTHTQNPVYSRLTLALLEDSGWYEPNYETAEDLHWGKNLGCDFSMKSCGEWIHNHRMENRDPYPFCSDIKHDGQKSLAVTRCTSQRDSLALCNLVPFKTELPTQFRNFARLPGVSAAGAKFYGGSVELADFCPYSQEFEWKMANASDRRDSRCELDGNNKQGEDILEVYGVNSKCFDFTRPWTERKCGRIRALTHYMAGCYEYNCLNGTLHIGIFNSTEMYPCFAAGQKVHVKRIVDGWLREGSITCPKCEDICKKCGPPIMVPDYIGDPLLDEPCSSKPHRIFTSILIIVFMIFSFT</sequence>
<accession>A0A8S1EPC8</accession>
<evidence type="ECO:0000256" key="8">
    <source>
        <dbReference type="PIRSR" id="PIRSR601577-1"/>
    </source>
</evidence>
<proteinExistence type="inferred from homology"/>
<keyword evidence="4 10" id="KW-0378">Hydrolase</keyword>
<dbReference type="Proteomes" id="UP000494206">
    <property type="component" value="Unassembled WGS sequence"/>
</dbReference>
<organism evidence="11 12">
    <name type="scientific">Caenorhabditis bovis</name>
    <dbReference type="NCBI Taxonomy" id="2654633"/>
    <lineage>
        <taxon>Eukaryota</taxon>
        <taxon>Metazoa</taxon>
        <taxon>Ecdysozoa</taxon>
        <taxon>Nematoda</taxon>
        <taxon>Chromadorea</taxon>
        <taxon>Rhabditida</taxon>
        <taxon>Rhabditina</taxon>
        <taxon>Rhabditomorpha</taxon>
        <taxon>Rhabditoidea</taxon>
        <taxon>Rhabditidae</taxon>
        <taxon>Peloderinae</taxon>
        <taxon>Caenorhabditis</taxon>
    </lineage>
</organism>
<dbReference type="GO" id="GO:0006508">
    <property type="term" value="P:proteolysis"/>
    <property type="evidence" value="ECO:0007669"/>
    <property type="project" value="UniProtKB-KW"/>
</dbReference>
<comment type="similarity">
    <text evidence="1 10">Belongs to the peptidase M8 family.</text>
</comment>
<dbReference type="FunFam" id="3.10.170.20:FF:000007">
    <property type="entry name" value="Leishmanolysin-like peptidase"/>
    <property type="match status" value="1"/>
</dbReference>
<keyword evidence="3 9" id="KW-0479">Metal-binding</keyword>
<dbReference type="Gene3D" id="2.30.34.10">
    <property type="entry name" value="Leishmanolysin domain 4"/>
    <property type="match status" value="1"/>
</dbReference>
<evidence type="ECO:0000256" key="4">
    <source>
        <dbReference type="ARBA" id="ARBA00022801"/>
    </source>
</evidence>
<dbReference type="Pfam" id="PF01457">
    <property type="entry name" value="Peptidase_M8"/>
    <property type="match status" value="1"/>
</dbReference>
<evidence type="ECO:0000313" key="11">
    <source>
        <dbReference type="EMBL" id="CAB3403181.1"/>
    </source>
</evidence>
<dbReference type="InterPro" id="IPR001577">
    <property type="entry name" value="Peptidase_M8"/>
</dbReference>
<dbReference type="GO" id="GO:0016020">
    <property type="term" value="C:membrane"/>
    <property type="evidence" value="ECO:0007669"/>
    <property type="project" value="InterPro"/>
</dbReference>
<evidence type="ECO:0000256" key="5">
    <source>
        <dbReference type="ARBA" id="ARBA00022833"/>
    </source>
</evidence>
<dbReference type="PANTHER" id="PTHR10942">
    <property type="entry name" value="LEISHMANOLYSIN-LIKE PEPTIDASE"/>
    <property type="match status" value="1"/>
</dbReference>
<feature type="chain" id="PRO_5035962350" description="Leishmanolysin-like peptidase" evidence="10">
    <location>
        <begin position="22"/>
        <end position="655"/>
    </location>
</feature>
<name>A0A8S1EPC8_9PELO</name>
<keyword evidence="12" id="KW-1185">Reference proteome</keyword>
<dbReference type="AlphaFoldDB" id="A0A8S1EPC8"/>
<dbReference type="OrthoDB" id="527990at2759"/>
<dbReference type="FunFam" id="3.90.132.10:FF:000001">
    <property type="entry name" value="leishmanolysin-like peptidase isoform X2"/>
    <property type="match status" value="1"/>
</dbReference>
<feature type="active site" evidence="8">
    <location>
        <position position="239"/>
    </location>
</feature>